<dbReference type="OrthoDB" id="1937287at2759"/>
<feature type="non-terminal residue" evidence="2">
    <location>
        <position position="1"/>
    </location>
</feature>
<comment type="caution">
    <text evidence="2">The sequence shown here is derived from an EMBL/GenBank/DDBJ whole genome shotgun (WGS) entry which is preliminary data.</text>
</comment>
<sequence length="69" mass="7302">MSTIVQDLKTQVGQLANSSARSRNLPSQTIPNPRGNVSIVSLISGRELQAAPKQKLRSAGTESKPDADS</sequence>
<gene>
    <name evidence="2" type="ORF">CR513_04703</name>
</gene>
<feature type="region of interest" description="Disordered" evidence="1">
    <location>
        <begin position="49"/>
        <end position="69"/>
    </location>
</feature>
<dbReference type="Proteomes" id="UP000257109">
    <property type="component" value="Unassembled WGS sequence"/>
</dbReference>
<dbReference type="AlphaFoldDB" id="A0A371I6T4"/>
<reference evidence="2" key="1">
    <citation type="submission" date="2018-05" db="EMBL/GenBank/DDBJ databases">
        <title>Draft genome of Mucuna pruriens seed.</title>
        <authorList>
            <person name="Nnadi N.E."/>
            <person name="Vos R."/>
            <person name="Hasami M.H."/>
            <person name="Devisetty U.K."/>
            <person name="Aguiy J.C."/>
        </authorList>
    </citation>
    <scope>NUCLEOTIDE SEQUENCE [LARGE SCALE GENOMIC DNA]</scope>
    <source>
        <strain evidence="2">JCA_2017</strain>
    </source>
</reference>
<evidence type="ECO:0000256" key="1">
    <source>
        <dbReference type="SAM" id="MobiDB-lite"/>
    </source>
</evidence>
<evidence type="ECO:0000313" key="2">
    <source>
        <dbReference type="EMBL" id="RDY10729.1"/>
    </source>
</evidence>
<evidence type="ECO:0000313" key="3">
    <source>
        <dbReference type="Proteomes" id="UP000257109"/>
    </source>
</evidence>
<name>A0A371I6T4_MUCPR</name>
<dbReference type="EMBL" id="QJKJ01000791">
    <property type="protein sequence ID" value="RDY10729.1"/>
    <property type="molecule type" value="Genomic_DNA"/>
</dbReference>
<accession>A0A371I6T4</accession>
<keyword evidence="3" id="KW-1185">Reference proteome</keyword>
<proteinExistence type="predicted"/>
<protein>
    <submittedName>
        <fullName evidence="2">Uncharacterized protein</fullName>
    </submittedName>
</protein>
<organism evidence="2 3">
    <name type="scientific">Mucuna pruriens</name>
    <name type="common">Velvet bean</name>
    <name type="synonym">Dolichos pruriens</name>
    <dbReference type="NCBI Taxonomy" id="157652"/>
    <lineage>
        <taxon>Eukaryota</taxon>
        <taxon>Viridiplantae</taxon>
        <taxon>Streptophyta</taxon>
        <taxon>Embryophyta</taxon>
        <taxon>Tracheophyta</taxon>
        <taxon>Spermatophyta</taxon>
        <taxon>Magnoliopsida</taxon>
        <taxon>eudicotyledons</taxon>
        <taxon>Gunneridae</taxon>
        <taxon>Pentapetalae</taxon>
        <taxon>rosids</taxon>
        <taxon>fabids</taxon>
        <taxon>Fabales</taxon>
        <taxon>Fabaceae</taxon>
        <taxon>Papilionoideae</taxon>
        <taxon>50 kb inversion clade</taxon>
        <taxon>NPAAA clade</taxon>
        <taxon>indigoferoid/millettioid clade</taxon>
        <taxon>Phaseoleae</taxon>
        <taxon>Mucuna</taxon>
    </lineage>
</organism>